<keyword evidence="2" id="KW-1185">Reference proteome</keyword>
<proteinExistence type="predicted"/>
<dbReference type="KEGG" id="nmk:CHR53_09220"/>
<evidence type="ECO:0000313" key="2">
    <source>
        <dbReference type="Proteomes" id="UP000282892"/>
    </source>
</evidence>
<dbReference type="RefSeq" id="WP_066395723.1">
    <property type="nucleotide sequence ID" value="NZ_CP022572.1"/>
</dbReference>
<protein>
    <submittedName>
        <fullName evidence="1">Uncharacterized protein</fullName>
    </submittedName>
</protein>
<evidence type="ECO:0000313" key="1">
    <source>
        <dbReference type="EMBL" id="AZU61428.1"/>
    </source>
</evidence>
<dbReference type="OrthoDB" id="2966672at2"/>
<name>A0A3T0HWS0_9BACI</name>
<dbReference type="Proteomes" id="UP000282892">
    <property type="component" value="Chromosome"/>
</dbReference>
<organism evidence="1 2">
    <name type="scientific">Neobacillus mesonae</name>
    <dbReference type="NCBI Taxonomy" id="1193713"/>
    <lineage>
        <taxon>Bacteria</taxon>
        <taxon>Bacillati</taxon>
        <taxon>Bacillota</taxon>
        <taxon>Bacilli</taxon>
        <taxon>Bacillales</taxon>
        <taxon>Bacillaceae</taxon>
        <taxon>Neobacillus</taxon>
    </lineage>
</organism>
<dbReference type="STRING" id="1193713.GCA_001636315_04280"/>
<dbReference type="EMBL" id="CP022572">
    <property type="protein sequence ID" value="AZU61428.1"/>
    <property type="molecule type" value="Genomic_DNA"/>
</dbReference>
<reference evidence="1 2" key="1">
    <citation type="submission" date="2017-07" db="EMBL/GenBank/DDBJ databases">
        <title>The complete genome sequence of Bacillus mesonae strain H20-5, an efficient strain improving plant abiotic stress resistance.</title>
        <authorList>
            <person name="Kim S.Y."/>
            <person name="Song H."/>
            <person name="Sang M.K."/>
            <person name="Weon H.-Y."/>
            <person name="Song J."/>
        </authorList>
    </citation>
    <scope>NUCLEOTIDE SEQUENCE [LARGE SCALE GENOMIC DNA]</scope>
    <source>
        <strain evidence="1 2">H20-5</strain>
    </source>
</reference>
<dbReference type="AlphaFoldDB" id="A0A3T0HWS0"/>
<gene>
    <name evidence="1" type="ORF">CHR53_09220</name>
</gene>
<accession>A0A3T0HWS0</accession>
<sequence>MYLASTDLAILFPDKQGIKDDILFQIVSDQANVLQPKGLFIPLNNQQDKLIEAIANGAVAAIWTQGECLPSYTPNHFPVFFTADLAEAVNKLLQFYLEYVNGEKNHKMDTTNFIFSNKKLLNKNNETYDIAVMVNKIAEVKARNSERRG</sequence>